<feature type="binding site" evidence="10">
    <location>
        <position position="156"/>
    </location>
    <ligand>
        <name>substrate</name>
    </ligand>
</feature>
<gene>
    <name evidence="11" type="ORF">DGYR_LOCUS1291</name>
</gene>
<dbReference type="OrthoDB" id="10264956at2759"/>
<feature type="binding site" evidence="10">
    <location>
        <position position="146"/>
    </location>
    <ligand>
        <name>substrate</name>
    </ligand>
</feature>
<dbReference type="GO" id="GO:0000932">
    <property type="term" value="C:P-body"/>
    <property type="evidence" value="ECO:0007669"/>
    <property type="project" value="TreeGrafter"/>
</dbReference>
<dbReference type="InterPro" id="IPR011145">
    <property type="entry name" value="Scavenger_mRNA_decap_enz_N"/>
</dbReference>
<proteinExistence type="inferred from homology"/>
<dbReference type="PIRSF" id="PIRSF028973">
    <property type="entry name" value="Scavenger_mRNA_decap_enz"/>
    <property type="match status" value="1"/>
</dbReference>
<dbReference type="GO" id="GO:0000290">
    <property type="term" value="P:deadenylation-dependent decapping of nuclear-transcribed mRNA"/>
    <property type="evidence" value="ECO:0007669"/>
    <property type="project" value="UniProtKB-UniRule"/>
</dbReference>
<evidence type="ECO:0000256" key="6">
    <source>
        <dbReference type="ARBA" id="ARBA00023242"/>
    </source>
</evidence>
<name>A0A7I8V6X9_9ANNE</name>
<dbReference type="Pfam" id="PF05652">
    <property type="entry name" value="DcpS"/>
    <property type="match status" value="1"/>
</dbReference>
<comment type="subcellular location">
    <subcellularLocation>
        <location evidence="1 8">Nucleus</location>
    </subcellularLocation>
</comment>
<evidence type="ECO:0000256" key="7">
    <source>
        <dbReference type="ARBA" id="ARBA00048222"/>
    </source>
</evidence>
<keyword evidence="5 8" id="KW-0378">Hydrolase</keyword>
<evidence type="ECO:0000313" key="11">
    <source>
        <dbReference type="EMBL" id="CAD5112088.1"/>
    </source>
</evidence>
<dbReference type="GO" id="GO:0000340">
    <property type="term" value="F:RNA 7-methylguanosine cap binding"/>
    <property type="evidence" value="ECO:0007669"/>
    <property type="project" value="UniProtKB-UniRule"/>
</dbReference>
<comment type="catalytic activity">
    <reaction evidence="7 8">
        <text>a 5'-end (N(7)-methyl 5'-triphosphoguanosine)-ribonucleoside in mRNA + H2O = N(7)-methyl-GMP + a 5'-end diphospho-ribonucleoside in mRNA + 2 H(+)</text>
        <dbReference type="Rhea" id="RHEA:65388"/>
        <dbReference type="Rhea" id="RHEA-COMP:17165"/>
        <dbReference type="Rhea" id="RHEA-COMP:17167"/>
        <dbReference type="ChEBI" id="CHEBI:15377"/>
        <dbReference type="ChEBI" id="CHEBI:15378"/>
        <dbReference type="ChEBI" id="CHEBI:58285"/>
        <dbReference type="ChEBI" id="CHEBI:156461"/>
        <dbReference type="ChEBI" id="CHEBI:167616"/>
        <dbReference type="EC" id="3.6.1.59"/>
    </reaction>
</comment>
<feature type="active site" description="Nucleophile" evidence="9">
    <location>
        <position position="248"/>
    </location>
</feature>
<dbReference type="PANTHER" id="PTHR12978:SF0">
    <property type="entry name" value="M7GPPPX DIPHOSPHATASE"/>
    <property type="match status" value="1"/>
</dbReference>
<dbReference type="Pfam" id="PF11969">
    <property type="entry name" value="DcpS_C"/>
    <property type="match status" value="1"/>
</dbReference>
<reference evidence="11 12" key="1">
    <citation type="submission" date="2020-08" db="EMBL/GenBank/DDBJ databases">
        <authorList>
            <person name="Hejnol A."/>
        </authorList>
    </citation>
    <scope>NUCLEOTIDE SEQUENCE [LARGE SCALE GENOMIC DNA]</scope>
</reference>
<dbReference type="AlphaFoldDB" id="A0A7I8V6X9"/>
<organism evidence="11 12">
    <name type="scientific">Dimorphilus gyrociliatus</name>
    <dbReference type="NCBI Taxonomy" id="2664684"/>
    <lineage>
        <taxon>Eukaryota</taxon>
        <taxon>Metazoa</taxon>
        <taxon>Spiralia</taxon>
        <taxon>Lophotrochozoa</taxon>
        <taxon>Annelida</taxon>
        <taxon>Polychaeta</taxon>
        <taxon>Polychaeta incertae sedis</taxon>
        <taxon>Dinophilidae</taxon>
        <taxon>Dimorphilus</taxon>
    </lineage>
</organism>
<dbReference type="Proteomes" id="UP000549394">
    <property type="component" value="Unassembled WGS sequence"/>
</dbReference>
<feature type="binding site" evidence="10">
    <location>
        <position position="178"/>
    </location>
    <ligand>
        <name>substrate</name>
    </ligand>
</feature>
<dbReference type="GO" id="GO:0005634">
    <property type="term" value="C:nucleus"/>
    <property type="evidence" value="ECO:0007669"/>
    <property type="project" value="UniProtKB-SubCell"/>
</dbReference>
<dbReference type="EMBL" id="CAJFCJ010000002">
    <property type="protein sequence ID" value="CAD5112088.1"/>
    <property type="molecule type" value="Genomic_DNA"/>
</dbReference>
<dbReference type="Gene3D" id="3.30.200.40">
    <property type="entry name" value="Scavenger mRNA decapping enzyme, N-terminal domain"/>
    <property type="match status" value="1"/>
</dbReference>
<protein>
    <recommendedName>
        <fullName evidence="4 8">m7GpppX diphosphatase</fullName>
        <ecNumber evidence="3 8">3.6.1.59</ecNumber>
    </recommendedName>
</protein>
<evidence type="ECO:0000256" key="10">
    <source>
        <dbReference type="PIRSR" id="PIRSR028973-2"/>
    </source>
</evidence>
<accession>A0A7I8V6X9</accession>
<dbReference type="SUPFAM" id="SSF102860">
    <property type="entry name" value="mRNA decapping enzyme DcpS N-terminal domain"/>
    <property type="match status" value="1"/>
</dbReference>
<evidence type="ECO:0000256" key="1">
    <source>
        <dbReference type="ARBA" id="ARBA00004123"/>
    </source>
</evidence>
<dbReference type="PANTHER" id="PTHR12978">
    <property type="entry name" value="HISTIDINE TRIAD HIT PROTEIN MEMBER"/>
    <property type="match status" value="1"/>
</dbReference>
<evidence type="ECO:0000256" key="9">
    <source>
        <dbReference type="PIRSR" id="PIRSR028973-1"/>
    </source>
</evidence>
<dbReference type="GO" id="GO:0140932">
    <property type="term" value="F:5'-(N(7)-methyl 5'-triphosphoguanosine)-[mRNA] diphosphatase activity"/>
    <property type="evidence" value="ECO:0007669"/>
    <property type="project" value="UniProtKB-EC"/>
</dbReference>
<comment type="function">
    <text evidence="8">Decapping scavenger enzyme that catalyzes the cleavage of a residual cap structure following the degradation of mRNAs by the 3'-&gt;5' exosome-mediated mRNA decay pathway.</text>
</comment>
<sequence length="312" mass="35979">MAESNGSPKKRKVDEDGTEKILSTIKFDTILRIDTEKKNAFLAGSGEQGDAVIALEKQPFSKETAADILEGDISNELIFKNDVYHTFKLFPKSNLNFIKATLTYPATQKHILKYSDQKRYVIEETSKLYNDVTLPFILQEQMNIEWVFNILSKKTESERIVYEDPDPNVGFILLPDMKWSGLQLEDMYCVALVHARGIKSIRDLDDKHLPLLKNIKIKGSEAIQKKYGLESNQLRIYFHYQPSYYHLHIHFNNISYEAPGSNVATAYLLSDVINNIELMSDYYKKATLSFVLKEQHKLLEKFKSHSEEIAIE</sequence>
<feature type="binding site" evidence="10">
    <location>
        <position position="176"/>
    </location>
    <ligand>
        <name>substrate</name>
    </ligand>
</feature>
<keyword evidence="6 8" id="KW-0539">Nucleus</keyword>
<evidence type="ECO:0000256" key="8">
    <source>
        <dbReference type="PIRNR" id="PIRNR028973"/>
    </source>
</evidence>
<dbReference type="InterPro" id="IPR008594">
    <property type="entry name" value="DcpS/DCS2"/>
</dbReference>
<dbReference type="SUPFAM" id="SSF54197">
    <property type="entry name" value="HIT-like"/>
    <property type="match status" value="1"/>
</dbReference>
<dbReference type="GO" id="GO:0006397">
    <property type="term" value="P:mRNA processing"/>
    <property type="evidence" value="ECO:0007669"/>
    <property type="project" value="UniProtKB-KW"/>
</dbReference>
<evidence type="ECO:0000256" key="2">
    <source>
        <dbReference type="ARBA" id="ARBA00010208"/>
    </source>
</evidence>
<evidence type="ECO:0000256" key="3">
    <source>
        <dbReference type="ARBA" id="ARBA00012520"/>
    </source>
</evidence>
<keyword evidence="8" id="KW-0507">mRNA processing</keyword>
<dbReference type="EC" id="3.6.1.59" evidence="3 8"/>
<dbReference type="Gene3D" id="3.30.428.10">
    <property type="entry name" value="HIT-like"/>
    <property type="match status" value="1"/>
</dbReference>
<dbReference type="InterPro" id="IPR036265">
    <property type="entry name" value="HIT-like_sf"/>
</dbReference>
<feature type="binding site" evidence="10">
    <location>
        <begin position="239"/>
        <end position="250"/>
    </location>
    <ligand>
        <name>substrate</name>
    </ligand>
</feature>
<keyword evidence="12" id="KW-1185">Reference proteome</keyword>
<comment type="caution">
    <text evidence="11">The sequence shown here is derived from an EMBL/GenBank/DDBJ whole genome shotgun (WGS) entry which is preliminary data.</text>
</comment>
<evidence type="ECO:0000256" key="4">
    <source>
        <dbReference type="ARBA" id="ARBA00015636"/>
    </source>
</evidence>
<evidence type="ECO:0000313" key="12">
    <source>
        <dbReference type="Proteomes" id="UP000549394"/>
    </source>
</evidence>
<evidence type="ECO:0000256" key="5">
    <source>
        <dbReference type="ARBA" id="ARBA00022801"/>
    </source>
</evidence>
<comment type="similarity">
    <text evidence="2 8">Belongs to the HIT family.</text>
</comment>
<dbReference type="FunFam" id="3.30.428.10:FF:000006">
    <property type="entry name" value="m7GpppX diphosphatase"/>
    <property type="match status" value="1"/>
</dbReference>